<keyword evidence="2" id="KW-1185">Reference proteome</keyword>
<evidence type="ECO:0000313" key="1">
    <source>
        <dbReference type="EMBL" id="KAJ9657142.1"/>
    </source>
</evidence>
<gene>
    <name evidence="1" type="ORF">H2198_004500</name>
</gene>
<reference evidence="1" key="1">
    <citation type="submission" date="2022-10" db="EMBL/GenBank/DDBJ databases">
        <title>Culturing micro-colonial fungi from biological soil crusts in the Mojave desert and describing Neophaeococcomyces mojavensis, and introducing the new genera and species Taxawa tesnikishii.</title>
        <authorList>
            <person name="Kurbessoian T."/>
            <person name="Stajich J.E."/>
        </authorList>
    </citation>
    <scope>NUCLEOTIDE SEQUENCE</scope>
    <source>
        <strain evidence="1">JES_112</strain>
    </source>
</reference>
<name>A0ACC3A965_9EURO</name>
<dbReference type="Proteomes" id="UP001172386">
    <property type="component" value="Unassembled WGS sequence"/>
</dbReference>
<accession>A0ACC3A965</accession>
<proteinExistence type="predicted"/>
<dbReference type="EMBL" id="JAPDRQ010000068">
    <property type="protein sequence ID" value="KAJ9657142.1"/>
    <property type="molecule type" value="Genomic_DNA"/>
</dbReference>
<evidence type="ECO:0000313" key="2">
    <source>
        <dbReference type="Proteomes" id="UP001172386"/>
    </source>
</evidence>
<sequence>MVQTRSASSSPVKKTVAPSQKIITQSLEAPLHLLIAPKGLTEASRFVSLPNPANNETQKFLFSPDEGLFEIKKISCPRADPRSILFAQRDGEDAEKEGDFAGVSRGYINKNAEYMTATPYDMCFILLPVTTNSGKNDLFQSLEDLLDASGVGEHTRYVLQHSRIIVEDALSNICDMVEAGDERLYRYNQEKTLKLLVTKARKACGNGLPVSLEDKFVTRALETPVLSVKREETTISVAKADDHDGAETPSTPSESLGSQSSAASAAPSVIFSEASIVSTTTTIAEETVSPAIKDLQRLRTAFKFIVYSYCSPVCARNMEEALNSSASEIDFKPLNDHLGHLQKLRAEAAASHSLSDFSRKRGSLEDEEEAEFRAEKKRKLEEEEKKKKLGLSRGVRELGKVNVAGMKKMSDFFSKKPAAGKAKK</sequence>
<protein>
    <submittedName>
        <fullName evidence="1">Uncharacterized protein</fullName>
    </submittedName>
</protein>
<comment type="caution">
    <text evidence="1">The sequence shown here is derived from an EMBL/GenBank/DDBJ whole genome shotgun (WGS) entry which is preliminary data.</text>
</comment>
<organism evidence="1 2">
    <name type="scientific">Neophaeococcomyces mojaviensis</name>
    <dbReference type="NCBI Taxonomy" id="3383035"/>
    <lineage>
        <taxon>Eukaryota</taxon>
        <taxon>Fungi</taxon>
        <taxon>Dikarya</taxon>
        <taxon>Ascomycota</taxon>
        <taxon>Pezizomycotina</taxon>
        <taxon>Eurotiomycetes</taxon>
        <taxon>Chaetothyriomycetidae</taxon>
        <taxon>Chaetothyriales</taxon>
        <taxon>Chaetothyriales incertae sedis</taxon>
        <taxon>Neophaeococcomyces</taxon>
    </lineage>
</organism>